<dbReference type="AlphaFoldDB" id="A0A084W2C0"/>
<proteinExistence type="predicted"/>
<dbReference type="VEuPathDB" id="VectorBase:ASIC012304"/>
<evidence type="ECO:0000256" key="1">
    <source>
        <dbReference type="SAM" id="MobiDB-lite"/>
    </source>
</evidence>
<dbReference type="EMBL" id="KE525275">
    <property type="protein sequence ID" value="KFB44364.1"/>
    <property type="molecule type" value="Genomic_DNA"/>
</dbReference>
<feature type="region of interest" description="Disordered" evidence="1">
    <location>
        <begin position="107"/>
        <end position="131"/>
    </location>
</feature>
<keyword evidence="4" id="KW-1185">Reference proteome</keyword>
<dbReference type="EnsemblMetazoa" id="ASIC012304-RA">
    <property type="protein sequence ID" value="ASIC012304-PA"/>
    <property type="gene ID" value="ASIC012304"/>
</dbReference>
<reference evidence="2 4" key="1">
    <citation type="journal article" date="2014" name="BMC Genomics">
        <title>Genome sequence of Anopheles sinensis provides insight into genetics basis of mosquito competence for malaria parasites.</title>
        <authorList>
            <person name="Zhou D."/>
            <person name="Zhang D."/>
            <person name="Ding G."/>
            <person name="Shi L."/>
            <person name="Hou Q."/>
            <person name="Ye Y."/>
            <person name="Xu Y."/>
            <person name="Zhou H."/>
            <person name="Xiong C."/>
            <person name="Li S."/>
            <person name="Yu J."/>
            <person name="Hong S."/>
            <person name="Yu X."/>
            <person name="Zou P."/>
            <person name="Chen C."/>
            <person name="Chang X."/>
            <person name="Wang W."/>
            <person name="Lv Y."/>
            <person name="Sun Y."/>
            <person name="Ma L."/>
            <person name="Shen B."/>
            <person name="Zhu C."/>
        </authorList>
    </citation>
    <scope>NUCLEOTIDE SEQUENCE [LARGE SCALE GENOMIC DNA]</scope>
</reference>
<organism evidence="2">
    <name type="scientific">Anopheles sinensis</name>
    <name type="common">Mosquito</name>
    <dbReference type="NCBI Taxonomy" id="74873"/>
    <lineage>
        <taxon>Eukaryota</taxon>
        <taxon>Metazoa</taxon>
        <taxon>Ecdysozoa</taxon>
        <taxon>Arthropoda</taxon>
        <taxon>Hexapoda</taxon>
        <taxon>Insecta</taxon>
        <taxon>Pterygota</taxon>
        <taxon>Neoptera</taxon>
        <taxon>Endopterygota</taxon>
        <taxon>Diptera</taxon>
        <taxon>Nematocera</taxon>
        <taxon>Culicoidea</taxon>
        <taxon>Culicidae</taxon>
        <taxon>Anophelinae</taxon>
        <taxon>Anopheles</taxon>
    </lineage>
</organism>
<accession>A0A084W2C0</accession>
<evidence type="ECO:0000313" key="4">
    <source>
        <dbReference type="Proteomes" id="UP000030765"/>
    </source>
</evidence>
<dbReference type="EMBL" id="ATLV01019596">
    <property type="status" value="NOT_ANNOTATED_CDS"/>
    <property type="molecule type" value="Genomic_DNA"/>
</dbReference>
<gene>
    <name evidence="2" type="ORF">ZHAS_00012304</name>
</gene>
<dbReference type="Proteomes" id="UP000030765">
    <property type="component" value="Unassembled WGS sequence"/>
</dbReference>
<feature type="compositionally biased region" description="Basic and acidic residues" evidence="1">
    <location>
        <begin position="108"/>
        <end position="131"/>
    </location>
</feature>
<name>A0A084W2C0_ANOSI</name>
<evidence type="ECO:0000313" key="3">
    <source>
        <dbReference type="EnsemblMetazoa" id="ASIC012304-PA"/>
    </source>
</evidence>
<reference evidence="3" key="2">
    <citation type="submission" date="2020-05" db="UniProtKB">
        <authorList>
            <consortium name="EnsemblMetazoa"/>
        </authorList>
    </citation>
    <scope>IDENTIFICATION</scope>
</reference>
<sequence length="131" mass="14427">MANGFSKRWQMMQQSLPLHADGVLKRGCGVAYILLREYICCANSSVEAHGGGWENEEKALTVSSCRSSSIASSSSVPSELERSTIVTIRYSHTRTAGAYSHFPSSRTAYEKAHGARQTSGEKRRERVKSVK</sequence>
<evidence type="ECO:0000313" key="2">
    <source>
        <dbReference type="EMBL" id="KFB44364.1"/>
    </source>
</evidence>
<protein>
    <submittedName>
        <fullName evidence="2 3">Tissue inhibitor of metalloproteinase</fullName>
    </submittedName>
</protein>